<dbReference type="InterPro" id="IPR014729">
    <property type="entry name" value="Rossmann-like_a/b/a_fold"/>
</dbReference>
<evidence type="ECO:0000313" key="3">
    <source>
        <dbReference type="EMBL" id="MFI1461873.1"/>
    </source>
</evidence>
<dbReference type="EMBL" id="JBIRUQ010000003">
    <property type="protein sequence ID" value="MFI1461873.1"/>
    <property type="molecule type" value="Genomic_DNA"/>
</dbReference>
<dbReference type="InterPro" id="IPR006016">
    <property type="entry name" value="UspA"/>
</dbReference>
<sequence length="291" mass="30787">MTAHSQPAIVVGIDGSSPSMAALLWAAQAAESRRAPLRLVYAVGAPIDYGPGISVIVDNQAMRVDGEALLRTAEKNARETVTRPDELEVETVVADPPPVPVLIDRSKGALMMVVGTHGYGAVGRTLLGSVSSALVRHAHCPVAVIPEADGADVAERAGRPVVVGVDGSEEGALAIDIAFDEASRRGVGVVAVTVWSEFFRYISRDEMAEQARAIQSESLAGCTERYPDVDVVRVVVEDRPARRLLQEADKAQLVVVGRRGRGGFAGMTLGSVSRAVVHRSEVPVIVARSRD</sequence>
<accession>A0ABW7TP06</accession>
<gene>
    <name evidence="3" type="ORF">ACH4WX_14250</name>
</gene>
<comment type="similarity">
    <text evidence="1">Belongs to the universal stress protein A family.</text>
</comment>
<name>A0ABW7TP06_9NOCA</name>
<evidence type="ECO:0000259" key="2">
    <source>
        <dbReference type="Pfam" id="PF00582"/>
    </source>
</evidence>
<dbReference type="Pfam" id="PF00582">
    <property type="entry name" value="Usp"/>
    <property type="match status" value="2"/>
</dbReference>
<dbReference type="SUPFAM" id="SSF52402">
    <property type="entry name" value="Adenine nucleotide alpha hydrolases-like"/>
    <property type="match status" value="2"/>
</dbReference>
<keyword evidence="4" id="KW-1185">Reference proteome</keyword>
<evidence type="ECO:0000256" key="1">
    <source>
        <dbReference type="ARBA" id="ARBA00008791"/>
    </source>
</evidence>
<dbReference type="GeneID" id="93507196"/>
<protein>
    <submittedName>
        <fullName evidence="3">Universal stress protein</fullName>
    </submittedName>
</protein>
<dbReference type="PRINTS" id="PR01438">
    <property type="entry name" value="UNVRSLSTRESS"/>
</dbReference>
<comment type="caution">
    <text evidence="3">The sequence shown here is derived from an EMBL/GenBank/DDBJ whole genome shotgun (WGS) entry which is preliminary data.</text>
</comment>
<reference evidence="3 4" key="1">
    <citation type="submission" date="2024-10" db="EMBL/GenBank/DDBJ databases">
        <title>The Natural Products Discovery Center: Release of the First 8490 Sequenced Strains for Exploring Actinobacteria Biosynthetic Diversity.</title>
        <authorList>
            <person name="Kalkreuter E."/>
            <person name="Kautsar S.A."/>
            <person name="Yang D."/>
            <person name="Bader C.D."/>
            <person name="Teijaro C.N."/>
            <person name="Fluegel L."/>
            <person name="Davis C.M."/>
            <person name="Simpson J.R."/>
            <person name="Lauterbach L."/>
            <person name="Steele A.D."/>
            <person name="Gui C."/>
            <person name="Meng S."/>
            <person name="Li G."/>
            <person name="Viehrig K."/>
            <person name="Ye F."/>
            <person name="Su P."/>
            <person name="Kiefer A.F."/>
            <person name="Nichols A."/>
            <person name="Cepeda A.J."/>
            <person name="Yan W."/>
            <person name="Fan B."/>
            <person name="Jiang Y."/>
            <person name="Adhikari A."/>
            <person name="Zheng C.-J."/>
            <person name="Schuster L."/>
            <person name="Cowan T.M."/>
            <person name="Smanski M.J."/>
            <person name="Chevrette M.G."/>
            <person name="De Carvalho L.P.S."/>
            <person name="Shen B."/>
        </authorList>
    </citation>
    <scope>NUCLEOTIDE SEQUENCE [LARGE SCALE GENOMIC DNA]</scope>
    <source>
        <strain evidence="3 4">NPDC020568</strain>
    </source>
</reference>
<dbReference type="Proteomes" id="UP001611263">
    <property type="component" value="Unassembled WGS sequence"/>
</dbReference>
<dbReference type="PANTHER" id="PTHR31964">
    <property type="entry name" value="ADENINE NUCLEOTIDE ALPHA HYDROLASES-LIKE SUPERFAMILY PROTEIN"/>
    <property type="match status" value="1"/>
</dbReference>
<feature type="domain" description="UspA" evidence="2">
    <location>
        <begin position="159"/>
        <end position="288"/>
    </location>
</feature>
<organism evidence="3 4">
    <name type="scientific">Nocardia carnea</name>
    <dbReference type="NCBI Taxonomy" id="37328"/>
    <lineage>
        <taxon>Bacteria</taxon>
        <taxon>Bacillati</taxon>
        <taxon>Actinomycetota</taxon>
        <taxon>Actinomycetes</taxon>
        <taxon>Mycobacteriales</taxon>
        <taxon>Nocardiaceae</taxon>
        <taxon>Nocardia</taxon>
    </lineage>
</organism>
<dbReference type="InterPro" id="IPR006015">
    <property type="entry name" value="Universal_stress_UspA"/>
</dbReference>
<dbReference type="Gene3D" id="3.40.50.620">
    <property type="entry name" value="HUPs"/>
    <property type="match status" value="2"/>
</dbReference>
<evidence type="ECO:0000313" key="4">
    <source>
        <dbReference type="Proteomes" id="UP001611263"/>
    </source>
</evidence>
<feature type="domain" description="UspA" evidence="2">
    <location>
        <begin position="9"/>
        <end position="146"/>
    </location>
</feature>
<proteinExistence type="inferred from homology"/>
<dbReference type="RefSeq" id="WP_033242929.1">
    <property type="nucleotide sequence ID" value="NZ_JBIRUQ010000003.1"/>
</dbReference>
<dbReference type="PANTHER" id="PTHR31964:SF113">
    <property type="entry name" value="USPA DOMAIN-CONTAINING PROTEIN"/>
    <property type="match status" value="1"/>
</dbReference>